<evidence type="ECO:0000256" key="1">
    <source>
        <dbReference type="SAM" id="MobiDB-lite"/>
    </source>
</evidence>
<dbReference type="AlphaFoldDB" id="A0A9X8N562"/>
<dbReference type="InterPro" id="IPR029063">
    <property type="entry name" value="SAM-dependent_MTases_sf"/>
</dbReference>
<gene>
    <name evidence="2" type="ORF">SAMN05216268_11819</name>
</gene>
<accession>A0A9X8N562</accession>
<evidence type="ECO:0000313" key="2">
    <source>
        <dbReference type="EMBL" id="SHN03267.1"/>
    </source>
</evidence>
<comment type="caution">
    <text evidence="2">The sequence shown here is derived from an EMBL/GenBank/DDBJ whole genome shotgun (WGS) entry which is preliminary data.</text>
</comment>
<organism evidence="2 3">
    <name type="scientific">Streptomyces yunnanensis</name>
    <dbReference type="NCBI Taxonomy" id="156453"/>
    <lineage>
        <taxon>Bacteria</taxon>
        <taxon>Bacillati</taxon>
        <taxon>Actinomycetota</taxon>
        <taxon>Actinomycetes</taxon>
        <taxon>Kitasatosporales</taxon>
        <taxon>Streptomycetaceae</taxon>
        <taxon>Streptomyces</taxon>
    </lineage>
</organism>
<reference evidence="3" key="1">
    <citation type="submission" date="2016-11" db="EMBL/GenBank/DDBJ databases">
        <authorList>
            <person name="Jaros S."/>
            <person name="Januszkiewicz K."/>
            <person name="Wedrychowicz H."/>
        </authorList>
    </citation>
    <scope>NUCLEOTIDE SEQUENCE [LARGE SCALE GENOMIC DNA]</scope>
    <source>
        <strain evidence="3">CGMCC 4.3555</strain>
    </source>
</reference>
<dbReference type="RefSeq" id="WP_107489696.1">
    <property type="nucleotide sequence ID" value="NZ_FRBK01000018.1"/>
</dbReference>
<feature type="compositionally biased region" description="Basic residues" evidence="1">
    <location>
        <begin position="7"/>
        <end position="18"/>
    </location>
</feature>
<evidence type="ECO:0000313" key="3">
    <source>
        <dbReference type="Proteomes" id="UP000184388"/>
    </source>
</evidence>
<evidence type="ECO:0008006" key="4">
    <source>
        <dbReference type="Google" id="ProtNLM"/>
    </source>
</evidence>
<dbReference type="SUPFAM" id="SSF53335">
    <property type="entry name" value="S-adenosyl-L-methionine-dependent methyltransferases"/>
    <property type="match status" value="1"/>
</dbReference>
<dbReference type="EMBL" id="FRBK01000018">
    <property type="protein sequence ID" value="SHN03267.1"/>
    <property type="molecule type" value="Genomic_DNA"/>
</dbReference>
<name>A0A9X8N562_9ACTN</name>
<sequence>MTELSRHHGYRAHRRRSPLRPAAPGRPGPVGPGRAGELSDAAEAAVRGYLERRPDATVVVLGEGLGTGFRRLDNGRLTWLSVLPPEDAAARRLLLPDGPRRRTVGCAGSGADWPDVVGAPEGGVVVAVPRTPAGLPAGAVRDLLAVCAARFPGGALVLDALPRWTAAVARSARRHPAVAAVRVLPLAAGRRSPGRWRRWLPGTVVCEVRFTSGGAT</sequence>
<protein>
    <recommendedName>
        <fullName evidence="4">Leucine carboxyl methyltransferase</fullName>
    </recommendedName>
</protein>
<feature type="region of interest" description="Disordered" evidence="1">
    <location>
        <begin position="1"/>
        <end position="38"/>
    </location>
</feature>
<proteinExistence type="predicted"/>
<dbReference type="Proteomes" id="UP000184388">
    <property type="component" value="Unassembled WGS sequence"/>
</dbReference>